<gene>
    <name evidence="7" type="ORF">D6U17_14805</name>
    <name evidence="6" type="ORF">D6U17_16480</name>
    <name evidence="5" type="ORF">D6U18_11380</name>
    <name evidence="2" type="ORF">OOJ94_03365</name>
    <name evidence="3" type="ORF">RI536_10050</name>
    <name evidence="4" type="ORF">RI555_13930</name>
</gene>
<evidence type="ECO:0000313" key="2">
    <source>
        <dbReference type="EMBL" id="MDF2311851.1"/>
    </source>
</evidence>
<dbReference type="AlphaFoldDB" id="A0A241RNT4"/>
<evidence type="ECO:0000313" key="5">
    <source>
        <dbReference type="EMBL" id="RMW46112.1"/>
    </source>
</evidence>
<evidence type="ECO:0000256" key="1">
    <source>
        <dbReference type="SAM" id="MobiDB-lite"/>
    </source>
</evidence>
<evidence type="ECO:0000313" key="4">
    <source>
        <dbReference type="EMBL" id="MDT7040058.1"/>
    </source>
</evidence>
<dbReference type="EMBL" id="RDCJ01000100">
    <property type="protein sequence ID" value="RMW46112.1"/>
    <property type="molecule type" value="Genomic_DNA"/>
</dbReference>
<evidence type="ECO:0000313" key="6">
    <source>
        <dbReference type="EMBL" id="RMW51271.1"/>
    </source>
</evidence>
<accession>A0A241RNT4</accession>
<evidence type="ECO:0000313" key="7">
    <source>
        <dbReference type="EMBL" id="RMW52148.1"/>
    </source>
</evidence>
<evidence type="ECO:0000313" key="3">
    <source>
        <dbReference type="EMBL" id="MDT6990433.1"/>
    </source>
</evidence>
<dbReference type="EMBL" id="JAPEQV010000003">
    <property type="protein sequence ID" value="MDF2311851.1"/>
    <property type="molecule type" value="Genomic_DNA"/>
</dbReference>
<sequence>MPEQTIEDVALEIEIKYKTALSRHKISQKEMAEMLTTKSEKVTPPQVNRAIKGGNEPKSRRIRSQMAKILGIQ</sequence>
<reference evidence="8 9" key="1">
    <citation type="submission" date="2018-10" db="EMBL/GenBank/DDBJ databases">
        <title>Genome sequences of five Lactobacillus pentosus strains isolated from brines of traditionally fermented spanish-style green table olives and differences between them.</title>
        <authorList>
            <person name="Jimenez Diaz R."/>
        </authorList>
    </citation>
    <scope>NUCLEOTIDE SEQUENCE [LARGE SCALE GENOMIC DNA]</scope>
    <source>
        <strain evidence="5 8">IG10</strain>
        <strain evidence="6 9">IG8</strain>
    </source>
</reference>
<dbReference type="OrthoDB" id="2309397at2"/>
<comment type="caution">
    <text evidence="6">The sequence shown here is derived from an EMBL/GenBank/DDBJ whole genome shotgun (WGS) entry which is preliminary data.</text>
</comment>
<feature type="region of interest" description="Disordered" evidence="1">
    <location>
        <begin position="36"/>
        <end position="61"/>
    </location>
</feature>
<dbReference type="GeneID" id="49392937"/>
<dbReference type="Proteomes" id="UP000281061">
    <property type="component" value="Unassembled WGS sequence"/>
</dbReference>
<organism evidence="6 9">
    <name type="scientific">Lactiplantibacillus pentosus</name>
    <name type="common">Lactobacillus pentosus</name>
    <dbReference type="NCBI Taxonomy" id="1589"/>
    <lineage>
        <taxon>Bacteria</taxon>
        <taxon>Bacillati</taxon>
        <taxon>Bacillota</taxon>
        <taxon>Bacilli</taxon>
        <taxon>Lactobacillales</taxon>
        <taxon>Lactobacillaceae</taxon>
        <taxon>Lactiplantibacillus</taxon>
    </lineage>
</organism>
<evidence type="ECO:0000313" key="8">
    <source>
        <dbReference type="Proteomes" id="UP000276249"/>
    </source>
</evidence>
<evidence type="ECO:0008006" key="10">
    <source>
        <dbReference type="Google" id="ProtNLM"/>
    </source>
</evidence>
<reference evidence="2" key="3">
    <citation type="journal article" date="2023" name="Front Nutr">
        <title>Lactiplantibacillus pentosus P2020 protects the hyperuricemia and renal inflammation in mice.</title>
        <authorList>
            <person name="Wang Z."/>
            <person name="Song L."/>
            <person name="Li X."/>
            <person name="Xiao Y."/>
            <person name="Huang Y."/>
            <person name="Zhang Y."/>
            <person name="Li J."/>
            <person name="Li M."/>
            <person name="Ren Z."/>
        </authorList>
    </citation>
    <scope>NUCLEOTIDE SEQUENCE</scope>
    <source>
        <strain evidence="2">P2000</strain>
    </source>
</reference>
<dbReference type="Proteomes" id="UP001263852">
    <property type="component" value="Unassembled WGS sequence"/>
</dbReference>
<dbReference type="EMBL" id="JAVLAO010000001">
    <property type="protein sequence ID" value="MDT7040058.1"/>
    <property type="molecule type" value="Genomic_DNA"/>
</dbReference>
<dbReference type="Proteomes" id="UP001151834">
    <property type="component" value="Unassembled WGS sequence"/>
</dbReference>
<dbReference type="EMBL" id="JAVLAQ010000001">
    <property type="protein sequence ID" value="MDT6990433.1"/>
    <property type="molecule type" value="Genomic_DNA"/>
</dbReference>
<evidence type="ECO:0000313" key="9">
    <source>
        <dbReference type="Proteomes" id="UP000281061"/>
    </source>
</evidence>
<dbReference type="RefSeq" id="WP_015380504.1">
    <property type="nucleotide sequence ID" value="NZ_BJZC01000161.1"/>
</dbReference>
<reference evidence="3" key="4">
    <citation type="submission" date="2023-08" db="EMBL/GenBank/DDBJ databases">
        <authorList>
            <person name="Page C.A."/>
            <person name="Perez-Diaz I.M."/>
        </authorList>
    </citation>
    <scope>NUCLEOTIDE SEQUENCE</scope>
    <source>
        <strain evidence="4">1.8.9</strain>
        <strain evidence="3">7.8.46</strain>
    </source>
</reference>
<dbReference type="EMBL" id="RDCL01000093">
    <property type="protein sequence ID" value="RMW52148.1"/>
    <property type="molecule type" value="Genomic_DNA"/>
</dbReference>
<dbReference type="EMBL" id="RDCL01000096">
    <property type="protein sequence ID" value="RMW51271.1"/>
    <property type="molecule type" value="Genomic_DNA"/>
</dbReference>
<dbReference type="Proteomes" id="UP001267003">
    <property type="component" value="Unassembled WGS sequence"/>
</dbReference>
<reference evidence="2" key="2">
    <citation type="submission" date="2022-11" db="EMBL/GenBank/DDBJ databases">
        <authorList>
            <person name="Wang Z."/>
        </authorList>
    </citation>
    <scope>NUCLEOTIDE SEQUENCE</scope>
    <source>
        <strain evidence="2">P2000</strain>
    </source>
</reference>
<dbReference type="Proteomes" id="UP000276249">
    <property type="component" value="Unassembled WGS sequence"/>
</dbReference>
<name>A0A241RNT4_LACPE</name>
<proteinExistence type="predicted"/>
<protein>
    <recommendedName>
        <fullName evidence="10">XRE family transcriptional regulator</fullName>
    </recommendedName>
</protein>